<protein>
    <submittedName>
        <fullName evidence="4">NAD(P)H-quinone oxidoreductase</fullName>
    </submittedName>
</protein>
<dbReference type="Gene3D" id="3.40.50.720">
    <property type="entry name" value="NAD(P)-binding Rossmann-like Domain"/>
    <property type="match status" value="1"/>
</dbReference>
<dbReference type="CDD" id="cd05276">
    <property type="entry name" value="p53_inducible_oxidoreductase"/>
    <property type="match status" value="1"/>
</dbReference>
<dbReference type="EMBL" id="JAHKNI010000003">
    <property type="protein sequence ID" value="MBU3062254.1"/>
    <property type="molecule type" value="Genomic_DNA"/>
</dbReference>
<organism evidence="4 5">
    <name type="scientific">Nocardia albiluteola</name>
    <dbReference type="NCBI Taxonomy" id="2842303"/>
    <lineage>
        <taxon>Bacteria</taxon>
        <taxon>Bacillati</taxon>
        <taxon>Actinomycetota</taxon>
        <taxon>Actinomycetes</taxon>
        <taxon>Mycobacteriales</taxon>
        <taxon>Nocardiaceae</taxon>
        <taxon>Nocardia</taxon>
    </lineage>
</organism>
<dbReference type="PANTHER" id="PTHR48106:SF8">
    <property type="entry name" value="OS02G0805600 PROTEIN"/>
    <property type="match status" value="1"/>
</dbReference>
<evidence type="ECO:0000313" key="4">
    <source>
        <dbReference type="EMBL" id="MBU3062254.1"/>
    </source>
</evidence>
<dbReference type="InterPro" id="IPR013149">
    <property type="entry name" value="ADH-like_C"/>
</dbReference>
<dbReference type="Pfam" id="PF08240">
    <property type="entry name" value="ADH_N"/>
    <property type="match status" value="1"/>
</dbReference>
<dbReference type="SUPFAM" id="SSF51735">
    <property type="entry name" value="NAD(P)-binding Rossmann-fold domains"/>
    <property type="match status" value="1"/>
</dbReference>
<evidence type="ECO:0000256" key="1">
    <source>
        <dbReference type="ARBA" id="ARBA00022857"/>
    </source>
</evidence>
<gene>
    <name evidence="4" type="ORF">KO481_12045</name>
</gene>
<dbReference type="InterPro" id="IPR014189">
    <property type="entry name" value="Quinone_OxRdtase_PIG3"/>
</dbReference>
<dbReference type="PANTHER" id="PTHR48106">
    <property type="entry name" value="QUINONE OXIDOREDUCTASE PIG3-RELATED"/>
    <property type="match status" value="1"/>
</dbReference>
<dbReference type="SUPFAM" id="SSF50129">
    <property type="entry name" value="GroES-like"/>
    <property type="match status" value="1"/>
</dbReference>
<dbReference type="InterPro" id="IPR013154">
    <property type="entry name" value="ADH-like_N"/>
</dbReference>
<dbReference type="Proteomes" id="UP000733379">
    <property type="component" value="Unassembled WGS sequence"/>
</dbReference>
<dbReference type="Gene3D" id="3.90.180.10">
    <property type="entry name" value="Medium-chain alcohol dehydrogenases, catalytic domain"/>
    <property type="match status" value="1"/>
</dbReference>
<dbReference type="RefSeq" id="WP_215917122.1">
    <property type="nucleotide sequence ID" value="NZ_JAHKNI010000003.1"/>
</dbReference>
<accession>A0ABS6AW44</accession>
<dbReference type="Pfam" id="PF00107">
    <property type="entry name" value="ADH_zinc_N"/>
    <property type="match status" value="1"/>
</dbReference>
<dbReference type="InterPro" id="IPR036291">
    <property type="entry name" value="NAD(P)-bd_dom_sf"/>
</dbReference>
<dbReference type="SMART" id="SM00829">
    <property type="entry name" value="PKS_ER"/>
    <property type="match status" value="1"/>
</dbReference>
<dbReference type="InterPro" id="IPR011032">
    <property type="entry name" value="GroES-like_sf"/>
</dbReference>
<reference evidence="4 5" key="1">
    <citation type="submission" date="2021-06" db="EMBL/GenBank/DDBJ databases">
        <title>Actinomycetes sequencing.</title>
        <authorList>
            <person name="Shan Q."/>
        </authorList>
    </citation>
    <scope>NUCLEOTIDE SEQUENCE [LARGE SCALE GENOMIC DNA]</scope>
    <source>
        <strain evidence="4 5">NEAU-G5</strain>
    </source>
</reference>
<keyword evidence="5" id="KW-1185">Reference proteome</keyword>
<keyword evidence="1" id="KW-0521">NADP</keyword>
<keyword evidence="2" id="KW-0560">Oxidoreductase</keyword>
<evidence type="ECO:0000256" key="2">
    <source>
        <dbReference type="ARBA" id="ARBA00023002"/>
    </source>
</evidence>
<evidence type="ECO:0000313" key="5">
    <source>
        <dbReference type="Proteomes" id="UP000733379"/>
    </source>
</evidence>
<sequence>MFAVTLDGFGGPEVMKWEKVDDLPAPGPGEVAVDVVAAGVNRADIAQRWGVYPPPPGASEILGLEVSGVIAEVGAGVQEWQPGDAVCALLPGGGYAERVSVPVTRVLPVPDGVSLTAAAALPEAAATVWSNVVMAGGLRAGQTLLVHGGGSGIGTHAIQVGRALNARVAVTAGSQFKLDRCRDLGADTLINYREQDFVSVVTAEYGGADVILDIMGAGYLGRNVDALAEGGNLTIIGMQDGAVAEVNLGVLLGKRGSIHATNLRRRPEQGPGSKAEIVAALRRELWPMIAAGAVRPVVSAQVPITDVAEAHLLLDSAETVGKVLLTVREP</sequence>
<dbReference type="InterPro" id="IPR020843">
    <property type="entry name" value="ER"/>
</dbReference>
<dbReference type="NCBIfam" id="TIGR02824">
    <property type="entry name" value="quinone_pig3"/>
    <property type="match status" value="1"/>
</dbReference>
<comment type="caution">
    <text evidence="4">The sequence shown here is derived from an EMBL/GenBank/DDBJ whole genome shotgun (WGS) entry which is preliminary data.</text>
</comment>
<name>A0ABS6AW44_9NOCA</name>
<feature type="domain" description="Enoyl reductase (ER)" evidence="3">
    <location>
        <begin position="10"/>
        <end position="325"/>
    </location>
</feature>
<proteinExistence type="predicted"/>
<evidence type="ECO:0000259" key="3">
    <source>
        <dbReference type="SMART" id="SM00829"/>
    </source>
</evidence>